<dbReference type="EMBL" id="JAVDTH010000003">
    <property type="protein sequence ID" value="MDR6711260.1"/>
    <property type="molecule type" value="Genomic_DNA"/>
</dbReference>
<organism evidence="1 2">
    <name type="scientific">Pseudomonas hunanensis</name>
    <dbReference type="NCBI Taxonomy" id="1247546"/>
    <lineage>
        <taxon>Bacteria</taxon>
        <taxon>Pseudomonadati</taxon>
        <taxon>Pseudomonadota</taxon>
        <taxon>Gammaproteobacteria</taxon>
        <taxon>Pseudomonadales</taxon>
        <taxon>Pseudomonadaceae</taxon>
        <taxon>Pseudomonas</taxon>
    </lineage>
</organism>
<keyword evidence="2" id="KW-1185">Reference proteome</keyword>
<evidence type="ECO:0000313" key="1">
    <source>
        <dbReference type="EMBL" id="MDR6711260.1"/>
    </source>
</evidence>
<accession>A0ACC6JYK2</accession>
<sequence length="307" mass="34806">MTDYFSDRERGPVPRIDQEISPVAWAGIVAVVQAYIANGGFGFRFPVNCPDGAAPYGTDEKALGANVRALMPGLEWPLQTTQTDPDFSFGSPIPMAPATLLILDFVEYVHAVVAKPFVVKRHDYHNHNHLGFNQSEGQFEFMADVNSVFARCGVAYELQSNGRVVRLLPLILRETLSRAVFRTGDKILDNGLEESRAKFSSPDPIIRREALERLWDAFERLKSLADADKKRSISMILDATASEPAFRTMLDFEAKQLTDIGNNFLIRHYEKRQVPVIHTDHVDYLFHRLFAFIQLLLRRGWINGIER</sequence>
<protein>
    <submittedName>
        <fullName evidence="1">Uncharacterized protein</fullName>
    </submittedName>
</protein>
<gene>
    <name evidence="1" type="ORF">J2W83_000850</name>
</gene>
<proteinExistence type="predicted"/>
<comment type="caution">
    <text evidence="1">The sequence shown here is derived from an EMBL/GenBank/DDBJ whole genome shotgun (WGS) entry which is preliminary data.</text>
</comment>
<dbReference type="Proteomes" id="UP001259587">
    <property type="component" value="Unassembled WGS sequence"/>
</dbReference>
<evidence type="ECO:0000313" key="2">
    <source>
        <dbReference type="Proteomes" id="UP001259587"/>
    </source>
</evidence>
<name>A0ACC6JYK2_9PSED</name>
<reference evidence="1" key="1">
    <citation type="submission" date="2023-07" db="EMBL/GenBank/DDBJ databases">
        <title>Sorghum-associated microbial communities from plants grown in Nebraska, USA.</title>
        <authorList>
            <person name="Schachtman D."/>
        </authorList>
    </citation>
    <scope>NUCLEOTIDE SEQUENCE</scope>
    <source>
        <strain evidence="1">BE56</strain>
    </source>
</reference>